<sequence>MNEANTGEDHIDGILTAWKSERPDLDLEHMGPMMRMAFVFQHVVMPVGEAAMAEHGLQQPEYDVLTTLRRSGEPYALTPSALSAELLMSRAGMTKRLDRLEAAGLVERTPVPGDRRSFLVTLTEAGREAADAAATAVAHRIGQLTAKMPEHELAQLDHALRSMLAIGTRDK</sequence>
<dbReference type="PANTHER" id="PTHR33164">
    <property type="entry name" value="TRANSCRIPTIONAL REGULATOR, MARR FAMILY"/>
    <property type="match status" value="1"/>
</dbReference>
<dbReference type="SMART" id="SM00347">
    <property type="entry name" value="HTH_MARR"/>
    <property type="match status" value="1"/>
</dbReference>
<feature type="domain" description="HTH marR-type" evidence="1">
    <location>
        <begin position="26"/>
        <end position="165"/>
    </location>
</feature>
<dbReference type="Proteomes" id="UP001171902">
    <property type="component" value="Unassembled WGS sequence"/>
</dbReference>
<protein>
    <submittedName>
        <fullName evidence="2">MarR family transcriptional regulator</fullName>
    </submittedName>
</protein>
<dbReference type="InterPro" id="IPR039422">
    <property type="entry name" value="MarR/SlyA-like"/>
</dbReference>
<dbReference type="InterPro" id="IPR000835">
    <property type="entry name" value="HTH_MarR-typ"/>
</dbReference>
<comment type="caution">
    <text evidence="2">The sequence shown here is derived from an EMBL/GenBank/DDBJ whole genome shotgun (WGS) entry which is preliminary data.</text>
</comment>
<proteinExistence type="predicted"/>
<dbReference type="EMBL" id="JAUEMJ010000013">
    <property type="protein sequence ID" value="MDN3243431.1"/>
    <property type="molecule type" value="Genomic_DNA"/>
</dbReference>
<keyword evidence="3" id="KW-1185">Reference proteome</keyword>
<organism evidence="2 3">
    <name type="scientific">Glycomyces tritici</name>
    <dbReference type="NCBI Taxonomy" id="2665176"/>
    <lineage>
        <taxon>Bacteria</taxon>
        <taxon>Bacillati</taxon>
        <taxon>Actinomycetota</taxon>
        <taxon>Actinomycetes</taxon>
        <taxon>Glycomycetales</taxon>
        <taxon>Glycomycetaceae</taxon>
        <taxon>Glycomyces</taxon>
    </lineage>
</organism>
<dbReference type="PROSITE" id="PS50995">
    <property type="entry name" value="HTH_MARR_2"/>
    <property type="match status" value="1"/>
</dbReference>
<reference evidence="2" key="1">
    <citation type="submission" date="2023-06" db="EMBL/GenBank/DDBJ databases">
        <title>Gycomyces niveus sp.nov., a novel actinomycete isolated from soil in Shouguang.</title>
        <authorList>
            <person name="Yang X."/>
            <person name="Zhao J."/>
        </authorList>
    </citation>
    <scope>NUCLEOTIDE SEQUENCE</scope>
    <source>
        <strain evidence="2">NEAU C2</strain>
    </source>
</reference>
<evidence type="ECO:0000313" key="2">
    <source>
        <dbReference type="EMBL" id="MDN3243431.1"/>
    </source>
</evidence>
<name>A0ABT7YXQ9_9ACTN</name>
<accession>A0ABT7YXQ9</accession>
<dbReference type="InterPro" id="IPR036388">
    <property type="entry name" value="WH-like_DNA-bd_sf"/>
</dbReference>
<dbReference type="PRINTS" id="PR00598">
    <property type="entry name" value="HTHMARR"/>
</dbReference>
<dbReference type="PANTHER" id="PTHR33164:SF104">
    <property type="entry name" value="TRANSCRIPTIONAL REGULATORY PROTEIN"/>
    <property type="match status" value="1"/>
</dbReference>
<evidence type="ECO:0000259" key="1">
    <source>
        <dbReference type="PROSITE" id="PS50995"/>
    </source>
</evidence>
<dbReference type="SUPFAM" id="SSF46785">
    <property type="entry name" value="Winged helix' DNA-binding domain"/>
    <property type="match status" value="1"/>
</dbReference>
<evidence type="ECO:0000313" key="3">
    <source>
        <dbReference type="Proteomes" id="UP001171902"/>
    </source>
</evidence>
<dbReference type="Pfam" id="PF12802">
    <property type="entry name" value="MarR_2"/>
    <property type="match status" value="1"/>
</dbReference>
<gene>
    <name evidence="2" type="ORF">QWI33_27200</name>
</gene>
<dbReference type="Gene3D" id="1.10.10.10">
    <property type="entry name" value="Winged helix-like DNA-binding domain superfamily/Winged helix DNA-binding domain"/>
    <property type="match status" value="1"/>
</dbReference>
<dbReference type="RefSeq" id="WP_289959833.1">
    <property type="nucleotide sequence ID" value="NZ_JAUEMJ010000013.1"/>
</dbReference>
<dbReference type="InterPro" id="IPR036390">
    <property type="entry name" value="WH_DNA-bd_sf"/>
</dbReference>